<dbReference type="AlphaFoldDB" id="S3DMT4"/>
<evidence type="ECO:0000313" key="1">
    <source>
        <dbReference type="EMBL" id="EPE33406.1"/>
    </source>
</evidence>
<reference evidence="1 2" key="1">
    <citation type="journal article" date="2013" name="BMC Genomics">
        <title>Genomics-driven discovery of the pneumocandin biosynthetic gene cluster in the fungus Glarea lozoyensis.</title>
        <authorList>
            <person name="Chen L."/>
            <person name="Yue Q."/>
            <person name="Zhang X."/>
            <person name="Xiang M."/>
            <person name="Wang C."/>
            <person name="Li S."/>
            <person name="Che Y."/>
            <person name="Ortiz-Lopez F.J."/>
            <person name="Bills G.F."/>
            <person name="Liu X."/>
            <person name="An Z."/>
        </authorList>
    </citation>
    <scope>NUCLEOTIDE SEQUENCE [LARGE SCALE GENOMIC DNA]</scope>
    <source>
        <strain evidence="2">ATCC 20868 / MF5171</strain>
    </source>
</reference>
<keyword evidence="2" id="KW-1185">Reference proteome</keyword>
<gene>
    <name evidence="1" type="ORF">GLAREA_06419</name>
</gene>
<protein>
    <submittedName>
        <fullName evidence="1">Uncharacterized protein</fullName>
    </submittedName>
</protein>
<dbReference type="RefSeq" id="XP_008080023.1">
    <property type="nucleotide sequence ID" value="XM_008081832.1"/>
</dbReference>
<dbReference type="Proteomes" id="UP000016922">
    <property type="component" value="Unassembled WGS sequence"/>
</dbReference>
<sequence length="103" mass="11013">MAPTDRAQQALGQRAKCRASTLPLHAALDTSPFPQLLCAIVQSCSISKLVIGAAGAIRNLLFANNTCGWCRPSGGVEVEMVITSIFSLLVLDVESWIWRVVTG</sequence>
<evidence type="ECO:0000313" key="2">
    <source>
        <dbReference type="Proteomes" id="UP000016922"/>
    </source>
</evidence>
<organism evidence="1 2">
    <name type="scientific">Glarea lozoyensis (strain ATCC 20868 / MF5171)</name>
    <dbReference type="NCBI Taxonomy" id="1116229"/>
    <lineage>
        <taxon>Eukaryota</taxon>
        <taxon>Fungi</taxon>
        <taxon>Dikarya</taxon>
        <taxon>Ascomycota</taxon>
        <taxon>Pezizomycotina</taxon>
        <taxon>Leotiomycetes</taxon>
        <taxon>Helotiales</taxon>
        <taxon>Helotiaceae</taxon>
        <taxon>Glarea</taxon>
    </lineage>
</organism>
<dbReference type="GeneID" id="19465472"/>
<dbReference type="HOGENOM" id="CLU_2264027_0_0_1"/>
<name>S3DMT4_GLAL2</name>
<proteinExistence type="predicted"/>
<dbReference type="EMBL" id="KE145358">
    <property type="protein sequence ID" value="EPE33406.1"/>
    <property type="molecule type" value="Genomic_DNA"/>
</dbReference>
<dbReference type="KEGG" id="glz:GLAREA_06419"/>
<accession>S3DMT4</accession>